<protein>
    <submittedName>
        <fullName evidence="2">GCN5-related N-acetyltransferase (GNAT) domain-containingprotein</fullName>
    </submittedName>
</protein>
<evidence type="ECO:0000259" key="1">
    <source>
        <dbReference type="PROSITE" id="PS51186"/>
    </source>
</evidence>
<dbReference type="AlphaFoldDB" id="A0AB34FIM8"/>
<dbReference type="InterPro" id="IPR000182">
    <property type="entry name" value="GNAT_dom"/>
</dbReference>
<gene>
    <name evidence="2" type="ORF">O9K51_08186</name>
</gene>
<feature type="domain" description="N-acetyltransferase" evidence="1">
    <location>
        <begin position="20"/>
        <end position="189"/>
    </location>
</feature>
<dbReference type="EMBL" id="JAQHRD010000007">
    <property type="protein sequence ID" value="KAJ6438785.1"/>
    <property type="molecule type" value="Genomic_DNA"/>
</dbReference>
<dbReference type="Pfam" id="PF00583">
    <property type="entry name" value="Acetyltransf_1"/>
    <property type="match status" value="1"/>
</dbReference>
<organism evidence="2 3">
    <name type="scientific">Purpureocillium lavendulum</name>
    <dbReference type="NCBI Taxonomy" id="1247861"/>
    <lineage>
        <taxon>Eukaryota</taxon>
        <taxon>Fungi</taxon>
        <taxon>Dikarya</taxon>
        <taxon>Ascomycota</taxon>
        <taxon>Pezizomycotina</taxon>
        <taxon>Sordariomycetes</taxon>
        <taxon>Hypocreomycetidae</taxon>
        <taxon>Hypocreales</taxon>
        <taxon>Ophiocordycipitaceae</taxon>
        <taxon>Purpureocillium</taxon>
    </lineage>
</organism>
<dbReference type="CDD" id="cd04301">
    <property type="entry name" value="NAT_SF"/>
    <property type="match status" value="1"/>
</dbReference>
<dbReference type="PANTHER" id="PTHR43305:SF1">
    <property type="entry name" value="FAMILY N-ACETYLTRANSFERASE, PUTATIVE (AFU_ORTHOLOGUE AFUA_2G01380)-RELATED"/>
    <property type="match status" value="1"/>
</dbReference>
<proteinExistence type="predicted"/>
<dbReference type="Proteomes" id="UP001163105">
    <property type="component" value="Unassembled WGS sequence"/>
</dbReference>
<dbReference type="SUPFAM" id="SSF55729">
    <property type="entry name" value="Acyl-CoA N-acyltransferases (Nat)"/>
    <property type="match status" value="1"/>
</dbReference>
<accession>A0AB34FIM8</accession>
<dbReference type="Gene3D" id="3.40.630.30">
    <property type="match status" value="1"/>
</dbReference>
<keyword evidence="3" id="KW-1185">Reference proteome</keyword>
<dbReference type="PROSITE" id="PS51186">
    <property type="entry name" value="GNAT"/>
    <property type="match status" value="1"/>
</dbReference>
<reference evidence="2" key="1">
    <citation type="submission" date="2023-01" db="EMBL/GenBank/DDBJ databases">
        <title>The growth and conidiation of Purpureocillium lavendulum are regulated by nitrogen source and histone H3K14 acetylation.</title>
        <authorList>
            <person name="Tang P."/>
            <person name="Han J."/>
            <person name="Zhang C."/>
            <person name="Tang P."/>
            <person name="Qi F."/>
            <person name="Zhang K."/>
            <person name="Liang L."/>
        </authorList>
    </citation>
    <scope>NUCLEOTIDE SEQUENCE</scope>
    <source>
        <strain evidence="2">YMF1.00683</strain>
    </source>
</reference>
<dbReference type="InterPro" id="IPR016181">
    <property type="entry name" value="Acyl_CoA_acyltransferase"/>
</dbReference>
<comment type="caution">
    <text evidence="2">The sequence shown here is derived from an EMBL/GenBank/DDBJ whole genome shotgun (WGS) entry which is preliminary data.</text>
</comment>
<name>A0AB34FIM8_9HYPO</name>
<evidence type="ECO:0000313" key="2">
    <source>
        <dbReference type="EMBL" id="KAJ6438785.1"/>
    </source>
</evidence>
<dbReference type="PANTHER" id="PTHR43305">
    <property type="entry name" value="FAMILY N-ACETYLTRANSFERASE, PUTATIVE (AFU_ORTHOLOGUE AFUA_2G01380)-RELATED"/>
    <property type="match status" value="1"/>
</dbReference>
<dbReference type="GO" id="GO:0016747">
    <property type="term" value="F:acyltransferase activity, transferring groups other than amino-acyl groups"/>
    <property type="evidence" value="ECO:0007669"/>
    <property type="project" value="InterPro"/>
</dbReference>
<dbReference type="InterPro" id="IPR052777">
    <property type="entry name" value="Acetyltransferase_Enz"/>
</dbReference>
<sequence>MPGSTNAHPTEPSVPAPPSVVIRQAEGADDIAAVERCFDTYTQWLDMDISFQDYEAERNGLPGKYAAPSGALLLAVDGDGPSQNVLGCIAMRPIELDGPYMRHRPSDGRYCEVKRLFVYPEARGRQVSRALVREVTKRAAEAGYSEVLLDTMAKMQAAVKLYVSEGFEETLAYNASPLDGVMYFSKKLT</sequence>
<evidence type="ECO:0000313" key="3">
    <source>
        <dbReference type="Proteomes" id="UP001163105"/>
    </source>
</evidence>